<dbReference type="OrthoDB" id="110942at2157"/>
<sequence length="73" mass="7918">MTQKKVTEMEYGETGVVIELLGSRHDLNCLGIRKGKRLEMITRQPIKGPAVVLAEGVEVAMGLEIAALVVVEV</sequence>
<reference evidence="3" key="1">
    <citation type="journal article" date="2005" name="Int. J. Syst. Evol. Microbiol.">
        <title>Methanofollis formosanus sp. nov., isolated from a fish pond.</title>
        <authorList>
            <person name="Wu S.Y."/>
            <person name="Chen S.C."/>
            <person name="Lai M.C."/>
        </authorList>
    </citation>
    <scope>NUCLEOTIDE SEQUENCE</scope>
    <source>
        <strain evidence="3">ML15</strain>
    </source>
</reference>
<dbReference type="GO" id="GO:0046914">
    <property type="term" value="F:transition metal ion binding"/>
    <property type="evidence" value="ECO:0007669"/>
    <property type="project" value="InterPro"/>
</dbReference>
<dbReference type="EMBL" id="CP037968">
    <property type="protein sequence ID" value="QYZ80335.1"/>
    <property type="molecule type" value="Genomic_DNA"/>
</dbReference>
<evidence type="ECO:0000313" key="4">
    <source>
        <dbReference type="Proteomes" id="UP000826709"/>
    </source>
</evidence>
<proteinExistence type="predicted"/>
<dbReference type="SMART" id="SM00899">
    <property type="entry name" value="FeoA"/>
    <property type="match status" value="1"/>
</dbReference>
<dbReference type="KEGG" id="mfk:E2N92_13315"/>
<dbReference type="InterPro" id="IPR007167">
    <property type="entry name" value="Fe-transptr_FeoA-like"/>
</dbReference>
<dbReference type="AlphaFoldDB" id="A0A8G1A4B3"/>
<reference evidence="3" key="2">
    <citation type="submission" date="2019-03" db="EMBL/GenBank/DDBJ databases">
        <authorList>
            <person name="Chen S.-C."/>
            <person name="Wu S.-Y."/>
            <person name="Lai M.-C."/>
        </authorList>
    </citation>
    <scope>NUCLEOTIDE SEQUENCE</scope>
    <source>
        <strain evidence="3">ML15</strain>
    </source>
</reference>
<dbReference type="Gene3D" id="2.30.30.90">
    <property type="match status" value="1"/>
</dbReference>
<evidence type="ECO:0000259" key="2">
    <source>
        <dbReference type="SMART" id="SM00899"/>
    </source>
</evidence>
<dbReference type="InterPro" id="IPR038157">
    <property type="entry name" value="FeoA_core_dom"/>
</dbReference>
<dbReference type="Pfam" id="PF04023">
    <property type="entry name" value="FeoA"/>
    <property type="match status" value="1"/>
</dbReference>
<evidence type="ECO:0000313" key="3">
    <source>
        <dbReference type="EMBL" id="QYZ80335.1"/>
    </source>
</evidence>
<evidence type="ECO:0000256" key="1">
    <source>
        <dbReference type="ARBA" id="ARBA00023004"/>
    </source>
</evidence>
<name>A0A8G1A4B3_9EURY</name>
<dbReference type="SUPFAM" id="SSF50037">
    <property type="entry name" value="C-terminal domain of transcriptional repressors"/>
    <property type="match status" value="1"/>
</dbReference>
<dbReference type="Proteomes" id="UP000826709">
    <property type="component" value="Chromosome"/>
</dbReference>
<protein>
    <submittedName>
        <fullName evidence="3">Ferrous iron transport protein A</fullName>
    </submittedName>
</protein>
<gene>
    <name evidence="3" type="ORF">E2N92_13315</name>
</gene>
<dbReference type="InterPro" id="IPR008988">
    <property type="entry name" value="Transcriptional_repressor_C"/>
</dbReference>
<organism evidence="3 4">
    <name type="scientific">Methanofollis formosanus</name>
    <dbReference type="NCBI Taxonomy" id="299308"/>
    <lineage>
        <taxon>Archaea</taxon>
        <taxon>Methanobacteriati</taxon>
        <taxon>Methanobacteriota</taxon>
        <taxon>Stenosarchaea group</taxon>
        <taxon>Methanomicrobia</taxon>
        <taxon>Methanomicrobiales</taxon>
        <taxon>Methanomicrobiaceae</taxon>
        <taxon>Methanofollis</taxon>
    </lineage>
</organism>
<keyword evidence="1" id="KW-0408">Iron</keyword>
<keyword evidence="4" id="KW-1185">Reference proteome</keyword>
<accession>A0A8G1A4B3</accession>
<feature type="domain" description="Ferrous iron transporter FeoA-like" evidence="2">
    <location>
        <begin position="4"/>
        <end position="73"/>
    </location>
</feature>